<dbReference type="FunFam" id="2.30.42.10:FF:000052">
    <property type="entry name" value="Syntrophin beta 1"/>
    <property type="match status" value="1"/>
</dbReference>
<keyword evidence="18" id="KW-1185">Reference proteome</keyword>
<keyword evidence="12" id="KW-0009">Actin-binding</keyword>
<evidence type="ECO:0000256" key="2">
    <source>
        <dbReference type="ARBA" id="ARBA00004245"/>
    </source>
</evidence>
<evidence type="ECO:0000256" key="11">
    <source>
        <dbReference type="ARBA" id="ARBA00023136"/>
    </source>
</evidence>
<dbReference type="CDD" id="cd06801">
    <property type="entry name" value="PDZ_syntrophin-like"/>
    <property type="match status" value="1"/>
</dbReference>
<dbReference type="Pfam" id="PF23012">
    <property type="entry name" value="Syntrophin_4th"/>
    <property type="match status" value="1"/>
</dbReference>
<dbReference type="Pfam" id="PF18012">
    <property type="entry name" value="PH_17"/>
    <property type="match status" value="1"/>
</dbReference>
<evidence type="ECO:0000256" key="5">
    <source>
        <dbReference type="ARBA" id="ARBA00022490"/>
    </source>
</evidence>
<dbReference type="InterPro" id="IPR011993">
    <property type="entry name" value="PH-like_dom_sf"/>
</dbReference>
<evidence type="ECO:0008006" key="19">
    <source>
        <dbReference type="Google" id="ProtNLM"/>
    </source>
</evidence>
<evidence type="ECO:0000256" key="13">
    <source>
        <dbReference type="ARBA" id="ARBA00023212"/>
    </source>
</evidence>
<dbReference type="InterPro" id="IPR001478">
    <property type="entry name" value="PDZ"/>
</dbReference>
<dbReference type="Proteomes" id="UP000678499">
    <property type="component" value="Unassembled WGS sequence"/>
</dbReference>
<dbReference type="EMBL" id="OA886672">
    <property type="protein sequence ID" value="CAD7282990.1"/>
    <property type="molecule type" value="Genomic_DNA"/>
</dbReference>
<keyword evidence="6" id="KW-0597">Phosphoprotein</keyword>
<accession>A0A7R9BWN5</accession>
<dbReference type="Pfam" id="PF00595">
    <property type="entry name" value="PDZ"/>
    <property type="match status" value="1"/>
</dbReference>
<evidence type="ECO:0000256" key="6">
    <source>
        <dbReference type="ARBA" id="ARBA00022553"/>
    </source>
</evidence>
<evidence type="ECO:0000256" key="8">
    <source>
        <dbReference type="ARBA" id="ARBA00022837"/>
    </source>
</evidence>
<keyword evidence="8" id="KW-0106">Calcium</keyword>
<sequence length="529" mass="58789">MTALEKSGIVEVWALDQWHESFVTLESEFLVISLQDSAVQNGSGSGNDSSSLASPNGTESGAYEAPPDAIANEKRVVRVVKSEKSGLGISIKGGKENRMPILISKIFKGMSADQTEQLYVGDAILSVNGEDLKDATHDDAVGALKRAGKVVELEVKYLKEVTPFFKKTSLLREIGWELQRGFLGMDLSSPTKSSLHPSLAGMRSVPLMLSFLARNLKKPDPENRTVEVHSPDGLRCCILRASSPQEASSWFNAIHAAQSVLVNRALAEVNNCEPLDKLMLRGDEVRSMGWLCRRAEDPERYVLKSEFACDMSMIEDTSKDFLLSVPTSEMNGLKIGHFVNSVVFHVEISGKDLWSPTFVALTRTNLLMYTVAPWSIESWPNPSKALPLVTTRLVNTSPGDHHNKFVIRTGVKDGVETQEFRCETHRDLAHWARSLVKGSHAEALAMREFSCICEMILEANFFFIDAQFRGIQGKLVIHYDHGFSFFGDSDGKNSSKPIWSYAFDRLRHSSDDGLRLLVLRFAEEPSQDM</sequence>
<dbReference type="SUPFAM" id="SSF50729">
    <property type="entry name" value="PH domain-like"/>
    <property type="match status" value="1"/>
</dbReference>
<proteinExistence type="inferred from homology"/>
<evidence type="ECO:0000313" key="17">
    <source>
        <dbReference type="EMBL" id="CAD7282990.1"/>
    </source>
</evidence>
<dbReference type="Pfam" id="PF00169">
    <property type="entry name" value="PH"/>
    <property type="match status" value="1"/>
</dbReference>
<keyword evidence="9" id="KW-0112">Calmodulin-binding</keyword>
<dbReference type="GO" id="GO:0005856">
    <property type="term" value="C:cytoskeleton"/>
    <property type="evidence" value="ECO:0007669"/>
    <property type="project" value="UniProtKB-SubCell"/>
</dbReference>
<evidence type="ECO:0000259" key="16">
    <source>
        <dbReference type="PROSITE" id="PS50106"/>
    </source>
</evidence>
<evidence type="ECO:0000256" key="10">
    <source>
        <dbReference type="ARBA" id="ARBA00022949"/>
    </source>
</evidence>
<keyword evidence="7" id="KW-0677">Repeat</keyword>
<gene>
    <name evidence="17" type="ORF">NMOB1V02_LOCUS10608</name>
</gene>
<dbReference type="GO" id="GO:0016010">
    <property type="term" value="C:dystrophin-associated glycoprotein complex"/>
    <property type="evidence" value="ECO:0007669"/>
    <property type="project" value="TreeGrafter"/>
</dbReference>
<evidence type="ECO:0000256" key="12">
    <source>
        <dbReference type="ARBA" id="ARBA00023203"/>
    </source>
</evidence>
<evidence type="ECO:0000256" key="3">
    <source>
        <dbReference type="ARBA" id="ARBA00004282"/>
    </source>
</evidence>
<keyword evidence="11" id="KW-0472">Membrane</keyword>
<dbReference type="SUPFAM" id="SSF50156">
    <property type="entry name" value="PDZ domain-like"/>
    <property type="match status" value="1"/>
</dbReference>
<dbReference type="InterPro" id="IPR055108">
    <property type="entry name" value="Syntrophin_4th"/>
</dbReference>
<dbReference type="GO" id="GO:0005516">
    <property type="term" value="F:calmodulin binding"/>
    <property type="evidence" value="ECO:0007669"/>
    <property type="project" value="UniProtKB-KW"/>
</dbReference>
<protein>
    <recommendedName>
        <fullName evidence="19">Beta-1-syntrophin</fullName>
    </recommendedName>
</protein>
<feature type="region of interest" description="Disordered" evidence="14">
    <location>
        <begin position="42"/>
        <end position="67"/>
    </location>
</feature>
<dbReference type="EMBL" id="CAJPEX010004635">
    <property type="protein sequence ID" value="CAG0923142.1"/>
    <property type="molecule type" value="Genomic_DNA"/>
</dbReference>
<dbReference type="GO" id="GO:0003779">
    <property type="term" value="F:actin binding"/>
    <property type="evidence" value="ECO:0007669"/>
    <property type="project" value="UniProtKB-KW"/>
</dbReference>
<dbReference type="CDD" id="cd01258">
    <property type="entry name" value="PHsplit_syntrophin"/>
    <property type="match status" value="1"/>
</dbReference>
<dbReference type="GO" id="GO:0070161">
    <property type="term" value="C:anchoring junction"/>
    <property type="evidence" value="ECO:0007669"/>
    <property type="project" value="UniProtKB-SubCell"/>
</dbReference>
<feature type="domain" description="PDZ" evidence="16">
    <location>
        <begin position="76"/>
        <end position="159"/>
    </location>
</feature>
<dbReference type="AlphaFoldDB" id="A0A7R9BWN5"/>
<name>A0A7R9BWN5_9CRUS</name>
<evidence type="ECO:0000256" key="4">
    <source>
        <dbReference type="ARBA" id="ARBA00010798"/>
    </source>
</evidence>
<evidence type="ECO:0000256" key="14">
    <source>
        <dbReference type="SAM" id="MobiDB-lite"/>
    </source>
</evidence>
<keyword evidence="5" id="KW-0963">Cytoplasm</keyword>
<dbReference type="SMART" id="SM00228">
    <property type="entry name" value="PDZ"/>
    <property type="match status" value="1"/>
</dbReference>
<dbReference type="PROSITE" id="PS50003">
    <property type="entry name" value="PH_DOMAIN"/>
    <property type="match status" value="1"/>
</dbReference>
<organism evidence="17">
    <name type="scientific">Notodromas monacha</name>
    <dbReference type="NCBI Taxonomy" id="399045"/>
    <lineage>
        <taxon>Eukaryota</taxon>
        <taxon>Metazoa</taxon>
        <taxon>Ecdysozoa</taxon>
        <taxon>Arthropoda</taxon>
        <taxon>Crustacea</taxon>
        <taxon>Oligostraca</taxon>
        <taxon>Ostracoda</taxon>
        <taxon>Podocopa</taxon>
        <taxon>Podocopida</taxon>
        <taxon>Cypridocopina</taxon>
        <taxon>Cypridoidea</taxon>
        <taxon>Cyprididae</taxon>
        <taxon>Notodromas</taxon>
    </lineage>
</organism>
<feature type="domain" description="PH" evidence="15">
    <location>
        <begin position="331"/>
        <end position="440"/>
    </location>
</feature>
<reference evidence="17" key="1">
    <citation type="submission" date="2020-11" db="EMBL/GenBank/DDBJ databases">
        <authorList>
            <person name="Tran Van P."/>
        </authorList>
    </citation>
    <scope>NUCLEOTIDE SEQUENCE</scope>
</reference>
<dbReference type="PANTHER" id="PTHR10554">
    <property type="entry name" value="SYNTROPHIN"/>
    <property type="match status" value="1"/>
</dbReference>
<dbReference type="InterPro" id="IPR001849">
    <property type="entry name" value="PH_domain"/>
</dbReference>
<dbReference type="Gene3D" id="2.30.29.30">
    <property type="entry name" value="Pleckstrin-homology domain (PH domain)/Phosphotyrosine-binding domain (PTB)"/>
    <property type="match status" value="1"/>
</dbReference>
<dbReference type="PANTHER" id="PTHR10554:SF12">
    <property type="entry name" value="IP02644P"/>
    <property type="match status" value="1"/>
</dbReference>
<dbReference type="InterPro" id="IPR036034">
    <property type="entry name" value="PDZ_sf"/>
</dbReference>
<evidence type="ECO:0000256" key="9">
    <source>
        <dbReference type="ARBA" id="ARBA00022860"/>
    </source>
</evidence>
<comment type="similarity">
    <text evidence="4">Belongs to the syntrophin family.</text>
</comment>
<evidence type="ECO:0000313" key="18">
    <source>
        <dbReference type="Proteomes" id="UP000678499"/>
    </source>
</evidence>
<comment type="subcellular location">
    <subcellularLocation>
        <location evidence="3">Cell junction</location>
    </subcellularLocation>
    <subcellularLocation>
        <location evidence="2">Cytoplasm</location>
        <location evidence="2">Cytoskeleton</location>
    </subcellularLocation>
    <subcellularLocation>
        <location evidence="1">Endomembrane system</location>
        <topology evidence="1">Peripheral membrane protein</topology>
    </subcellularLocation>
</comment>
<dbReference type="InterPro" id="IPR041428">
    <property type="entry name" value="PHsplit_syntrophin"/>
</dbReference>
<dbReference type="PROSITE" id="PS50106">
    <property type="entry name" value="PDZ"/>
    <property type="match status" value="1"/>
</dbReference>
<evidence type="ECO:0000259" key="15">
    <source>
        <dbReference type="PROSITE" id="PS50003"/>
    </source>
</evidence>
<evidence type="ECO:0000256" key="7">
    <source>
        <dbReference type="ARBA" id="ARBA00022737"/>
    </source>
</evidence>
<evidence type="ECO:0000256" key="1">
    <source>
        <dbReference type="ARBA" id="ARBA00004184"/>
    </source>
</evidence>
<dbReference type="InterPro" id="IPR015482">
    <property type="entry name" value="Syntrophin"/>
</dbReference>
<keyword evidence="13" id="KW-0206">Cytoskeleton</keyword>
<feature type="non-terminal residue" evidence="17">
    <location>
        <position position="1"/>
    </location>
</feature>
<dbReference type="GO" id="GO:0005198">
    <property type="term" value="F:structural molecule activity"/>
    <property type="evidence" value="ECO:0007669"/>
    <property type="project" value="InterPro"/>
</dbReference>
<dbReference type="GO" id="GO:0012505">
    <property type="term" value="C:endomembrane system"/>
    <property type="evidence" value="ECO:0007669"/>
    <property type="project" value="UniProtKB-SubCell"/>
</dbReference>
<dbReference type="Gene3D" id="2.30.42.10">
    <property type="match status" value="1"/>
</dbReference>
<feature type="compositionally biased region" description="Low complexity" evidence="14">
    <location>
        <begin position="46"/>
        <end position="56"/>
    </location>
</feature>
<keyword evidence="10" id="KW-0965">Cell junction</keyword>
<dbReference type="SMART" id="SM00233">
    <property type="entry name" value="PH"/>
    <property type="match status" value="2"/>
</dbReference>
<dbReference type="OrthoDB" id="409749at2759"/>